<gene>
    <name evidence="1" type="ORF">THMIRHAS_04010</name>
</gene>
<dbReference type="Proteomes" id="UP000501726">
    <property type="component" value="Chromosome"/>
</dbReference>
<organism evidence="1 2">
    <name type="scientific">Thiosulfatimonas sediminis</name>
    <dbReference type="NCBI Taxonomy" id="2675054"/>
    <lineage>
        <taxon>Bacteria</taxon>
        <taxon>Pseudomonadati</taxon>
        <taxon>Pseudomonadota</taxon>
        <taxon>Gammaproteobacteria</taxon>
        <taxon>Thiotrichales</taxon>
        <taxon>Piscirickettsiaceae</taxon>
        <taxon>Thiosulfatimonas</taxon>
    </lineage>
</organism>
<evidence type="ECO:0000313" key="2">
    <source>
        <dbReference type="Proteomes" id="UP000501726"/>
    </source>
</evidence>
<name>A0A6F8PSN2_9GAMM</name>
<dbReference type="KEGG" id="tse:THMIRHAS_04010"/>
<dbReference type="EMBL" id="AP021889">
    <property type="protein sequence ID" value="BBP45028.1"/>
    <property type="molecule type" value="Genomic_DNA"/>
</dbReference>
<sequence length="66" mass="6952">MGIKSDDVCYKQVHGQRLLIQNGQLNAEVIAPIVAALGADLNAATEQSGTKKNLYAKVGSLVIADK</sequence>
<evidence type="ECO:0000313" key="1">
    <source>
        <dbReference type="EMBL" id="BBP45028.1"/>
    </source>
</evidence>
<dbReference type="AlphaFoldDB" id="A0A6F8PSN2"/>
<proteinExistence type="predicted"/>
<accession>A0A6F8PSN2</accession>
<keyword evidence="2" id="KW-1185">Reference proteome</keyword>
<reference evidence="2" key="1">
    <citation type="submission" date="2019-11" db="EMBL/GenBank/DDBJ databases">
        <title>Isolation and characterization of two novel species in the genus Thiomicrorhabdus.</title>
        <authorList>
            <person name="Mochizuki J."/>
            <person name="Kojima H."/>
            <person name="Fukui M."/>
        </authorList>
    </citation>
    <scope>NUCLEOTIDE SEQUENCE [LARGE SCALE GENOMIC DNA]</scope>
    <source>
        <strain evidence="2">aks77</strain>
    </source>
</reference>
<protein>
    <submittedName>
        <fullName evidence="1">Uncharacterized protein</fullName>
    </submittedName>
</protein>